<reference evidence="2 3" key="1">
    <citation type="submission" date="2018-05" db="EMBL/GenBank/DDBJ databases">
        <title>Polaribacter aquimarinus sp. nov., isolated from sediment in a sediment of sea.</title>
        <authorList>
            <person name="Lu D."/>
        </authorList>
    </citation>
    <scope>NUCLEOTIDE SEQUENCE [LARGE SCALE GENOMIC DNA]</scope>
    <source>
        <strain evidence="2 3">ZY113</strain>
    </source>
</reference>
<dbReference type="EMBL" id="QFFG01000002">
    <property type="protein sequence ID" value="PWG06077.1"/>
    <property type="molecule type" value="Genomic_DNA"/>
</dbReference>
<dbReference type="Proteomes" id="UP000245670">
    <property type="component" value="Unassembled WGS sequence"/>
</dbReference>
<accession>A0A2U2JCL7</accession>
<dbReference type="Gene3D" id="2.60.120.200">
    <property type="match status" value="1"/>
</dbReference>
<dbReference type="AlphaFoldDB" id="A0A2U2JCL7"/>
<protein>
    <recommendedName>
        <fullName evidence="1">DUF5689 domain-containing protein</fullName>
    </recommendedName>
</protein>
<organism evidence="2 3">
    <name type="scientific">Polaribacter aquimarinus</name>
    <dbReference type="NCBI Taxonomy" id="2100726"/>
    <lineage>
        <taxon>Bacteria</taxon>
        <taxon>Pseudomonadati</taxon>
        <taxon>Bacteroidota</taxon>
        <taxon>Flavobacteriia</taxon>
        <taxon>Flavobacteriales</taxon>
        <taxon>Flavobacteriaceae</taxon>
    </lineage>
</organism>
<dbReference type="Pfam" id="PF18942">
    <property type="entry name" value="DUF5689"/>
    <property type="match status" value="1"/>
</dbReference>
<dbReference type="InterPro" id="IPR043744">
    <property type="entry name" value="DUF5689"/>
</dbReference>
<proteinExistence type="predicted"/>
<sequence length="474" mass="53207">MKTNKILLLFIVFIICISQYSCVEDGNFDIPQKKEDQENYSLILLKDSIDDNLIELKSISDLKSLYISGSLPVKITSNIVVKGYVVSSDKEGNYFKEFYMQDQAVNPTAGIKVALNLNKICNKYNFGREVYIRLKNLYLGETNFGDGITTIGGKIKLTDNKEIESIAINKEKNHLYRSEITEIIVPKVITMVAVNNAANIGMFVKIKDVFFSGYTKGKSYTDPTEDFDTKRKIETCQGLGLVGSFLETSSFSSFANNSLPEGGGELSAVISKDFSGDFFVLVLNDILDVNMNDDRCTPLSISDFSTILLDEDFENTSGRISISGWTNYIEKGTKSWRSYIDANSNSRAARIGSFLSRNDSTISWLITKSINLETTNQEFLSFETSSSFFDNSNLEVLISTNWDGKETNITNATWETLPARIVNESDNHENFVNSTFIDLSKYKGNAYIAFKYIGSGNEHYDGTYELDNIIIRAK</sequence>
<gene>
    <name evidence="2" type="ORF">DIS07_06500</name>
</gene>
<keyword evidence="3" id="KW-1185">Reference proteome</keyword>
<evidence type="ECO:0000259" key="1">
    <source>
        <dbReference type="Pfam" id="PF18942"/>
    </source>
</evidence>
<comment type="caution">
    <text evidence="2">The sequence shown here is derived from an EMBL/GenBank/DDBJ whole genome shotgun (WGS) entry which is preliminary data.</text>
</comment>
<dbReference type="RefSeq" id="WP_109404408.1">
    <property type="nucleotide sequence ID" value="NZ_QFFG01000002.1"/>
</dbReference>
<evidence type="ECO:0000313" key="3">
    <source>
        <dbReference type="Proteomes" id="UP000245670"/>
    </source>
</evidence>
<evidence type="ECO:0000313" key="2">
    <source>
        <dbReference type="EMBL" id="PWG06077.1"/>
    </source>
</evidence>
<name>A0A2U2JCL7_9FLAO</name>
<feature type="domain" description="DUF5689" evidence="1">
    <location>
        <begin position="56"/>
        <end position="289"/>
    </location>
</feature>
<dbReference type="OrthoDB" id="1492759at2"/>
<dbReference type="NCBIfam" id="NF038128">
    <property type="entry name" value="choice_anch_J"/>
    <property type="match status" value="1"/>
</dbReference>